<reference evidence="3 4" key="1">
    <citation type="submission" date="2018-12" db="EMBL/GenBank/DDBJ databases">
        <title>Hymenobacter gummosus sp. nov., isolated from a spring.</title>
        <authorList>
            <person name="Nie L."/>
        </authorList>
    </citation>
    <scope>NUCLEOTIDE SEQUENCE [LARGE SCALE GENOMIC DNA]</scope>
    <source>
        <strain evidence="3 4">KCTC 52166</strain>
    </source>
</reference>
<dbReference type="Pfam" id="PF12532">
    <property type="entry name" value="DUF3732"/>
    <property type="match status" value="1"/>
</dbReference>
<accession>A0A3S0H959</accession>
<feature type="coiled-coil region" evidence="1">
    <location>
        <begin position="221"/>
        <end position="248"/>
    </location>
</feature>
<evidence type="ECO:0000313" key="3">
    <source>
        <dbReference type="EMBL" id="RTQ53743.1"/>
    </source>
</evidence>
<feature type="transmembrane region" description="Helical" evidence="2">
    <location>
        <begin position="74"/>
        <end position="96"/>
    </location>
</feature>
<comment type="caution">
    <text evidence="3">The sequence shown here is derived from an EMBL/GenBank/DDBJ whole genome shotgun (WGS) entry which is preliminary data.</text>
</comment>
<dbReference type="OrthoDB" id="103556at2"/>
<name>A0A3S0H959_9BACT</name>
<keyword evidence="1" id="KW-0175">Coiled coil</keyword>
<evidence type="ECO:0000313" key="4">
    <source>
        <dbReference type="Proteomes" id="UP000282184"/>
    </source>
</evidence>
<evidence type="ECO:0000256" key="2">
    <source>
        <dbReference type="SAM" id="Phobius"/>
    </source>
</evidence>
<keyword evidence="4" id="KW-1185">Reference proteome</keyword>
<evidence type="ECO:0000256" key="1">
    <source>
        <dbReference type="SAM" id="Coils"/>
    </source>
</evidence>
<dbReference type="AlphaFoldDB" id="A0A3S0H959"/>
<proteinExistence type="predicted"/>
<dbReference type="RefSeq" id="WP_126691670.1">
    <property type="nucleotide sequence ID" value="NZ_RXOF01000001.1"/>
</dbReference>
<keyword evidence="2" id="KW-0472">Membrane</keyword>
<dbReference type="InterPro" id="IPR022205">
    <property type="entry name" value="DUF3732"/>
</dbReference>
<keyword evidence="2" id="KW-1133">Transmembrane helix</keyword>
<protein>
    <submittedName>
        <fullName evidence="3">DUF3732 domain-containing protein</fullName>
    </submittedName>
</protein>
<sequence>MEYQFYPFFYFPPTTMQVRAIILYNYQGQKRILPFKLGQVNIITGESETGKSSIINILDYCTGRSTFKMFKAEGVNIGVVAWYAVLLQIGWMQVLVAKPTPKGQNRSQKEGYIDKGLFLQLPELKDLRVNTNDDGIDSELSNLIGIAPNKALSPTKTGQDPAQASLQHTKYFLFQNQNLVSSPEHLFWRQSDPKIGRHLRDSLHYFLGADQDERWEKEKRLAHYKKGLQKLEASNRLLEAQRATQSQSMRTMLLQAQQVGLVGGLVPDAELLPTLRGLLTWEASSTLTTVAVANSPLEQERQRARELNRDFREKLREIEEAEEYRRQADGFATSIEQHTDRLRAVHVFDQDSTHAEQCPLCSQTMGSPPPSVAALTTSLARMQANLGGVRRERPQLEQYITQLNNQLEDLREARRLAEDRVKALQQEQDAGGRLRDLELRASRVVGRIESYLEQLQLVDDNAELQQRIENGKKIIEDLEAEIGSEDVTEIIETSLALVSAYMTPWAKVLNMRYAGLPHRLDPRNLTVVAAQGRGITMEDMGGGSNALGCHLITLVALHRFFIKNKKPVPGLLVLDQPSQVYFPSLEAYKTILDGTVRDVSVAGGDVAAVQRMFAYLFKRVKELSPDLQLIVTEHANLDTLDYQQALVEDPWVGGRGLIPQEWITAMPPAVDPVEE</sequence>
<organism evidence="3 4">
    <name type="scientific">Hymenobacter gummosus</name>
    <dbReference type="NCBI Taxonomy" id="1776032"/>
    <lineage>
        <taxon>Bacteria</taxon>
        <taxon>Pseudomonadati</taxon>
        <taxon>Bacteroidota</taxon>
        <taxon>Cytophagia</taxon>
        <taxon>Cytophagales</taxon>
        <taxon>Hymenobacteraceae</taxon>
        <taxon>Hymenobacter</taxon>
    </lineage>
</organism>
<dbReference type="EMBL" id="RXOF01000001">
    <property type="protein sequence ID" value="RTQ53743.1"/>
    <property type="molecule type" value="Genomic_DNA"/>
</dbReference>
<feature type="coiled-coil region" evidence="1">
    <location>
        <begin position="297"/>
        <end position="324"/>
    </location>
</feature>
<dbReference type="Proteomes" id="UP000282184">
    <property type="component" value="Unassembled WGS sequence"/>
</dbReference>
<gene>
    <name evidence="3" type="ORF">EJV47_03140</name>
</gene>
<feature type="coiled-coil region" evidence="1">
    <location>
        <begin position="393"/>
        <end position="427"/>
    </location>
</feature>
<keyword evidence="2" id="KW-0812">Transmembrane</keyword>